<feature type="chain" id="PRO_5022137319" evidence="1">
    <location>
        <begin position="21"/>
        <end position="170"/>
    </location>
</feature>
<protein>
    <submittedName>
        <fullName evidence="2">Uncharacterized protein</fullName>
    </submittedName>
</protein>
<reference evidence="2 3" key="1">
    <citation type="submission" date="2019-02" db="EMBL/GenBank/DDBJ databases">
        <title>Prokaryotic population dynamics and viral predation in marine succession experiment using metagenomics: the confinement effect.</title>
        <authorList>
            <person name="Haro-Moreno J.M."/>
            <person name="Rodriguez-Valera F."/>
            <person name="Lopez-Perez M."/>
        </authorList>
    </citation>
    <scope>NUCLEOTIDE SEQUENCE [LARGE SCALE GENOMIC DNA]</scope>
    <source>
        <strain evidence="2">MED-G169</strain>
    </source>
</reference>
<comment type="caution">
    <text evidence="2">The sequence shown here is derived from an EMBL/GenBank/DDBJ whole genome shotgun (WGS) entry which is preliminary data.</text>
</comment>
<dbReference type="AlphaFoldDB" id="A0A520LJL1"/>
<gene>
    <name evidence="2" type="ORF">EVB02_04420</name>
</gene>
<organism evidence="2 3">
    <name type="scientific">SAR92 clade bacterium</name>
    <dbReference type="NCBI Taxonomy" id="2315479"/>
    <lineage>
        <taxon>Bacteria</taxon>
        <taxon>Pseudomonadati</taxon>
        <taxon>Pseudomonadota</taxon>
        <taxon>Gammaproteobacteria</taxon>
        <taxon>Cellvibrionales</taxon>
        <taxon>Porticoccaceae</taxon>
        <taxon>SAR92 clade</taxon>
    </lineage>
</organism>
<keyword evidence="1" id="KW-0732">Signal</keyword>
<dbReference type="Proteomes" id="UP000318148">
    <property type="component" value="Unassembled WGS sequence"/>
</dbReference>
<accession>A0A520LJL1</accession>
<evidence type="ECO:0000313" key="2">
    <source>
        <dbReference type="EMBL" id="RZO02776.1"/>
    </source>
</evidence>
<feature type="signal peptide" evidence="1">
    <location>
        <begin position="1"/>
        <end position="20"/>
    </location>
</feature>
<evidence type="ECO:0000256" key="1">
    <source>
        <dbReference type="SAM" id="SignalP"/>
    </source>
</evidence>
<dbReference type="EMBL" id="SHBO01000073">
    <property type="protein sequence ID" value="RZO02776.1"/>
    <property type="molecule type" value="Genomic_DNA"/>
</dbReference>
<name>A0A520LJL1_9GAMM</name>
<evidence type="ECO:0000313" key="3">
    <source>
        <dbReference type="Proteomes" id="UP000318148"/>
    </source>
</evidence>
<sequence>MKFPSSLLFLLILLPIYSFADNELLDNSNPCVSNDPEMGDSLAWAVGAMKLYDEKKFIDAINRVNSCFNIWGPEAGQKQKIIHDKGKSCPKIGKVSSREKRKIDKNYLMNDVSVALWVKARSLHELNEIELAKKSYGRCVYMTCGRSWDPNGWFWSPAINCASYARELVD</sequence>
<proteinExistence type="predicted"/>